<evidence type="ECO:0000256" key="1">
    <source>
        <dbReference type="SAM" id="Coils"/>
    </source>
</evidence>
<evidence type="ECO:0000313" key="2">
    <source>
        <dbReference type="EMBL" id="KAF0716291.1"/>
    </source>
</evidence>
<accession>A0A6G0VZZ5</accession>
<comment type="caution">
    <text evidence="2">The sequence shown here is derived from an EMBL/GenBank/DDBJ whole genome shotgun (WGS) entry which is preliminary data.</text>
</comment>
<sequence>MGPRRKSVIEDELREFKLEIEQKWQQYMNQIKQEIKTIKEDYQERIRTVENEYKEKLTEIEKNCASAQKYASNCVQQQNTFHTTEITKPVFFGNNKDMQPIDFINRLEEYFAIKQIYVDEKIIVVGDCLRSTAHNWFSTIRFQLSNYEEFKKAFIDEYWSERYRFKYGVNV</sequence>
<dbReference type="Proteomes" id="UP000478052">
    <property type="component" value="Unassembled WGS sequence"/>
</dbReference>
<organism evidence="2 3">
    <name type="scientific">Aphis craccivora</name>
    <name type="common">Cowpea aphid</name>
    <dbReference type="NCBI Taxonomy" id="307492"/>
    <lineage>
        <taxon>Eukaryota</taxon>
        <taxon>Metazoa</taxon>
        <taxon>Ecdysozoa</taxon>
        <taxon>Arthropoda</taxon>
        <taxon>Hexapoda</taxon>
        <taxon>Insecta</taxon>
        <taxon>Pterygota</taxon>
        <taxon>Neoptera</taxon>
        <taxon>Paraneoptera</taxon>
        <taxon>Hemiptera</taxon>
        <taxon>Sternorrhyncha</taxon>
        <taxon>Aphidomorpha</taxon>
        <taxon>Aphidoidea</taxon>
        <taxon>Aphididae</taxon>
        <taxon>Aphidini</taxon>
        <taxon>Aphis</taxon>
        <taxon>Aphis</taxon>
    </lineage>
</organism>
<reference evidence="2 3" key="1">
    <citation type="submission" date="2019-08" db="EMBL/GenBank/DDBJ databases">
        <title>Whole genome of Aphis craccivora.</title>
        <authorList>
            <person name="Voronova N.V."/>
            <person name="Shulinski R.S."/>
            <person name="Bandarenka Y.V."/>
            <person name="Zhorov D.G."/>
            <person name="Warner D."/>
        </authorList>
    </citation>
    <scope>NUCLEOTIDE SEQUENCE [LARGE SCALE GENOMIC DNA]</scope>
    <source>
        <strain evidence="2">180601</strain>
        <tissue evidence="2">Whole Body</tissue>
    </source>
</reference>
<proteinExistence type="predicted"/>
<keyword evidence="1" id="KW-0175">Coiled coil</keyword>
<dbReference type="AlphaFoldDB" id="A0A6G0VZZ5"/>
<dbReference type="EMBL" id="VUJU01010019">
    <property type="protein sequence ID" value="KAF0716291.1"/>
    <property type="molecule type" value="Genomic_DNA"/>
</dbReference>
<protein>
    <submittedName>
        <fullName evidence="2">AP2/ERF domain-containing protein PFD0985w-like</fullName>
    </submittedName>
</protein>
<feature type="coiled-coil region" evidence="1">
    <location>
        <begin position="32"/>
        <end position="59"/>
    </location>
</feature>
<name>A0A6G0VZZ5_APHCR</name>
<keyword evidence="3" id="KW-1185">Reference proteome</keyword>
<evidence type="ECO:0000313" key="3">
    <source>
        <dbReference type="Proteomes" id="UP000478052"/>
    </source>
</evidence>
<gene>
    <name evidence="2" type="ORF">FWK35_00033331</name>
</gene>
<dbReference type="OrthoDB" id="6625531at2759"/>